<proteinExistence type="predicted"/>
<dbReference type="InterPro" id="IPR014985">
    <property type="entry name" value="WbqC"/>
</dbReference>
<evidence type="ECO:0000313" key="1">
    <source>
        <dbReference type="EMBL" id="OIQ97446.1"/>
    </source>
</evidence>
<organism evidence="1">
    <name type="scientific">mine drainage metagenome</name>
    <dbReference type="NCBI Taxonomy" id="410659"/>
    <lineage>
        <taxon>unclassified sequences</taxon>
        <taxon>metagenomes</taxon>
        <taxon>ecological metagenomes</taxon>
    </lineage>
</organism>
<dbReference type="AlphaFoldDB" id="A0A1J5RN24"/>
<accession>A0A1J5RN24</accession>
<sequence length="244" mass="27474">MRNDLTLGIMQPYFFPYLGHFSLIAAVDEWIVFDITQYTPKSWMNRNRILHPSAGWQYVTVPLSNSSISIKTKDAKVFNHLDAKTNIVGKLSHYKKKAPYFEVVNTLVHDVFDGATDDSLVHLNLRGLNAVCQYLGVPFVYRICSELNLALPDNLSPGEWAPEICSLLSASRYINPAGGQGLFDARDFTRRGISLSFAQAKEFVYSASPYQYESNLSILDVLMWNSPDVVADAVRKGIEITEKK</sequence>
<dbReference type="Pfam" id="PF08889">
    <property type="entry name" value="WbqC"/>
    <property type="match status" value="1"/>
</dbReference>
<reference evidence="1" key="1">
    <citation type="submission" date="2016-10" db="EMBL/GenBank/DDBJ databases">
        <title>Sequence of Gallionella enrichment culture.</title>
        <authorList>
            <person name="Poehlein A."/>
            <person name="Muehling M."/>
            <person name="Daniel R."/>
        </authorList>
    </citation>
    <scope>NUCLEOTIDE SEQUENCE</scope>
</reference>
<dbReference type="EMBL" id="MLJW01000133">
    <property type="protein sequence ID" value="OIQ97446.1"/>
    <property type="molecule type" value="Genomic_DNA"/>
</dbReference>
<name>A0A1J5RN24_9ZZZZ</name>
<comment type="caution">
    <text evidence="1">The sequence shown here is derived from an EMBL/GenBank/DDBJ whole genome shotgun (WGS) entry which is preliminary data.</text>
</comment>
<gene>
    <name evidence="1" type="ORF">GALL_205780</name>
</gene>
<protein>
    <submittedName>
        <fullName evidence="1">WbqC-like protein family protein</fullName>
    </submittedName>
</protein>